<name>A0ABR5AMT0_9BACL</name>
<evidence type="ECO:0000313" key="2">
    <source>
        <dbReference type="Proteomes" id="UP000031967"/>
    </source>
</evidence>
<dbReference type="Proteomes" id="UP000031967">
    <property type="component" value="Unassembled WGS sequence"/>
</dbReference>
<keyword evidence="2" id="KW-1185">Reference proteome</keyword>
<sequence>MGIDIGGFTRTQLDESSFKRYDVVIGMSDLHKQFIKLNYNRDIPLFNELYNGKEIPVNIGLPDSPDFAEQMKQLVLFFREAIPIVLRNLNDQTKLR</sequence>
<accession>A0ABR5AMT0</accession>
<evidence type="ECO:0000313" key="1">
    <source>
        <dbReference type="EMBL" id="KIL42261.1"/>
    </source>
</evidence>
<dbReference type="Gene3D" id="3.40.50.2300">
    <property type="match status" value="1"/>
</dbReference>
<gene>
    <name evidence="1" type="ORF">SD70_01625</name>
</gene>
<organism evidence="1 2">
    <name type="scientific">Gordoniibacillus kamchatkensis</name>
    <dbReference type="NCBI Taxonomy" id="1590651"/>
    <lineage>
        <taxon>Bacteria</taxon>
        <taxon>Bacillati</taxon>
        <taxon>Bacillota</taxon>
        <taxon>Bacilli</taxon>
        <taxon>Bacillales</taxon>
        <taxon>Paenibacillaceae</taxon>
        <taxon>Gordoniibacillus</taxon>
    </lineage>
</organism>
<dbReference type="EMBL" id="JXAK01000002">
    <property type="protein sequence ID" value="KIL42261.1"/>
    <property type="molecule type" value="Genomic_DNA"/>
</dbReference>
<proteinExistence type="predicted"/>
<evidence type="ECO:0008006" key="3">
    <source>
        <dbReference type="Google" id="ProtNLM"/>
    </source>
</evidence>
<comment type="caution">
    <text evidence="1">The sequence shown here is derived from an EMBL/GenBank/DDBJ whole genome shotgun (WGS) entry which is preliminary data.</text>
</comment>
<protein>
    <recommendedName>
        <fullName evidence="3">Phosphotyrosine protein phosphatase I domain-containing protein</fullName>
    </recommendedName>
</protein>
<reference evidence="1 2" key="1">
    <citation type="submission" date="2014-12" db="EMBL/GenBank/DDBJ databases">
        <title>Draft genome sequence of Paenibacillus kamchatkensis strain B-2647.</title>
        <authorList>
            <person name="Karlyshev A.V."/>
            <person name="Kudryashova E.B."/>
        </authorList>
    </citation>
    <scope>NUCLEOTIDE SEQUENCE [LARGE SCALE GENOMIC DNA]</scope>
    <source>
        <strain evidence="1 2">VKM B-2647</strain>
    </source>
</reference>